<organism evidence="3 4">
    <name type="scientific">Setaria italica</name>
    <name type="common">Foxtail millet</name>
    <name type="synonym">Panicum italicum</name>
    <dbReference type="NCBI Taxonomy" id="4555"/>
    <lineage>
        <taxon>Eukaryota</taxon>
        <taxon>Viridiplantae</taxon>
        <taxon>Streptophyta</taxon>
        <taxon>Embryophyta</taxon>
        <taxon>Tracheophyta</taxon>
        <taxon>Spermatophyta</taxon>
        <taxon>Magnoliopsida</taxon>
        <taxon>Liliopsida</taxon>
        <taxon>Poales</taxon>
        <taxon>Poaceae</taxon>
        <taxon>PACMAD clade</taxon>
        <taxon>Panicoideae</taxon>
        <taxon>Panicodae</taxon>
        <taxon>Paniceae</taxon>
        <taxon>Cenchrinae</taxon>
        <taxon>Setaria</taxon>
    </lineage>
</organism>
<dbReference type="STRING" id="4555.K3Y2M7"/>
<reference evidence="2" key="2">
    <citation type="submission" date="2015-07" db="EMBL/GenBank/DDBJ databases">
        <authorList>
            <person name="Noorani M."/>
        </authorList>
    </citation>
    <scope>NUCLEOTIDE SEQUENCE</scope>
    <source>
        <strain evidence="2">Yugu1</strain>
    </source>
</reference>
<feature type="compositionally biased region" description="Basic and acidic residues" evidence="1">
    <location>
        <begin position="209"/>
        <end position="221"/>
    </location>
</feature>
<dbReference type="EMBL" id="CM003531">
    <property type="protein sequence ID" value="RCV22798.1"/>
    <property type="molecule type" value="Genomic_DNA"/>
</dbReference>
<dbReference type="FunCoup" id="K3Y2M7">
    <property type="interactions" value="512"/>
</dbReference>
<evidence type="ECO:0008006" key="5">
    <source>
        <dbReference type="Google" id="ProtNLM"/>
    </source>
</evidence>
<protein>
    <recommendedName>
        <fullName evidence="5">TFIIS N-terminal domain-containing protein</fullName>
    </recommendedName>
</protein>
<dbReference type="EnsemblPlants" id="KQL11838">
    <property type="protein sequence ID" value="KQL11838"/>
    <property type="gene ID" value="SETIT_008452mg"/>
</dbReference>
<dbReference type="Proteomes" id="UP000004995">
    <property type="component" value="Unassembled WGS sequence"/>
</dbReference>
<evidence type="ECO:0000313" key="2">
    <source>
        <dbReference type="EMBL" id="RCV22798.1"/>
    </source>
</evidence>
<evidence type="ECO:0000256" key="1">
    <source>
        <dbReference type="SAM" id="MobiDB-lite"/>
    </source>
</evidence>
<name>K3Y2M7_SETIT</name>
<reference evidence="2 4" key="1">
    <citation type="journal article" date="2012" name="Nat. Biotechnol.">
        <title>Reference genome sequence of the model plant Setaria.</title>
        <authorList>
            <person name="Bennetzen J.L."/>
            <person name="Schmutz J."/>
            <person name="Wang H."/>
            <person name="Percifield R."/>
            <person name="Hawkins J."/>
            <person name="Pontaroli A.C."/>
            <person name="Estep M."/>
            <person name="Feng L."/>
            <person name="Vaughn J.N."/>
            <person name="Grimwood J."/>
            <person name="Jenkins J."/>
            <person name="Barry K."/>
            <person name="Lindquist E."/>
            <person name="Hellsten U."/>
            <person name="Deshpande S."/>
            <person name="Wang X."/>
            <person name="Wu X."/>
            <person name="Mitros T."/>
            <person name="Triplett J."/>
            <person name="Yang X."/>
            <person name="Ye C.Y."/>
            <person name="Mauro-Herrera M."/>
            <person name="Wang L."/>
            <person name="Li P."/>
            <person name="Sharma M."/>
            <person name="Sharma R."/>
            <person name="Ronald P.C."/>
            <person name="Panaud O."/>
            <person name="Kellogg E.A."/>
            <person name="Brutnell T.P."/>
            <person name="Doust A.N."/>
            <person name="Tuskan G.A."/>
            <person name="Rokhsar D."/>
            <person name="Devos K.M."/>
        </authorList>
    </citation>
    <scope>NUCLEOTIDE SEQUENCE [LARGE SCALE GENOMIC DNA]</scope>
    <source>
        <strain evidence="4">cv. Yugu1</strain>
        <strain evidence="2">Yugu1</strain>
    </source>
</reference>
<accession>K3Y2M7</accession>
<feature type="compositionally biased region" description="Basic and acidic residues" evidence="1">
    <location>
        <begin position="165"/>
        <end position="174"/>
    </location>
</feature>
<feature type="region of interest" description="Disordered" evidence="1">
    <location>
        <begin position="274"/>
        <end position="297"/>
    </location>
</feature>
<keyword evidence="4" id="KW-1185">Reference proteome</keyword>
<feature type="region of interest" description="Disordered" evidence="1">
    <location>
        <begin position="165"/>
        <end position="237"/>
    </location>
</feature>
<dbReference type="PANTHER" id="PTHR47853:SF4">
    <property type="entry name" value="TFIIS N-TERMINAL DOMAIN-CONTAINING PROTEIN"/>
    <property type="match status" value="1"/>
</dbReference>
<dbReference type="EMBL" id="AGNK02002652">
    <property type="status" value="NOT_ANNOTATED_CDS"/>
    <property type="molecule type" value="Genomic_DNA"/>
</dbReference>
<gene>
    <name evidence="2" type="ORF">SETIT_4G249300v2</name>
</gene>
<dbReference type="Gramene" id="KQL11838">
    <property type="protein sequence ID" value="KQL11838"/>
    <property type="gene ID" value="SETIT_008452mg"/>
</dbReference>
<dbReference type="eggNOG" id="ENOG502TMDU">
    <property type="taxonomic scope" value="Eukaryota"/>
</dbReference>
<evidence type="ECO:0000313" key="3">
    <source>
        <dbReference type="EnsemblPlants" id="KQL11838"/>
    </source>
</evidence>
<dbReference type="AlphaFoldDB" id="K3Y2M7"/>
<dbReference type="OrthoDB" id="696629at2759"/>
<dbReference type="HOGENOM" id="CLU_044533_0_0_1"/>
<dbReference type="OMA" id="MSGWRAS"/>
<proteinExistence type="predicted"/>
<reference evidence="3" key="3">
    <citation type="submission" date="2018-08" db="UniProtKB">
        <authorList>
            <consortium name="EnsemblPlants"/>
        </authorList>
    </citation>
    <scope>IDENTIFICATION</scope>
    <source>
        <strain evidence="3">Yugu1</strain>
    </source>
</reference>
<evidence type="ECO:0000313" key="4">
    <source>
        <dbReference type="Proteomes" id="UP000004995"/>
    </source>
</evidence>
<sequence>MAAARSPLRRWERFFPAFAAIDDAIEAASGHPRGEFRSVKARIVGLLRAAGDDDGVAEKLCAALDAAMEEALATLRVAAPSPPESTGLAGAVVVLSDDHESARVRGLAGDVVRRWMAATEAFLVGAIRFIEVVNNSKRANEPLILRESASSIVAERTRGCDAHFAADEDKERHAPPTKTKVPSLRSNPIKPANGSASVKVAAPSQNERAQGKMEENTEARRKTPAGGNGGGNRVQSEEMMEATKRKLREGYQQVEDVKRQRKIQVIEAPKMLERRQKKMHPNLRERSRARCGSSSAVRRSLIPSLHRI</sequence>
<dbReference type="PANTHER" id="PTHR47853">
    <property type="entry name" value="EXPRESSED PROTEIN"/>
    <property type="match status" value="1"/>
</dbReference>